<protein>
    <recommendedName>
        <fullName evidence="3">Transcription elongation factor</fullName>
    </recommendedName>
</protein>
<dbReference type="AlphaFoldDB" id="A0A1H5M757"/>
<dbReference type="RefSeq" id="WP_093112863.1">
    <property type="nucleotide sequence ID" value="NZ_FNGG01000002.1"/>
</dbReference>
<sequence length="150" mass="17333">MSFNKEELYNKCLDEINKRIEQYNEKLETISGEDSENNFHPDFDEYGNKGEMLTEYEKNAAYLDRVQSMKETLANLDHSHRSETVRPGSIVETRNSYYFISVPLGEIDMDSGRKVYAISTEAPIYQHLEGKKAGDKFTFNDSDVEVVQVL</sequence>
<dbReference type="STRING" id="390640.SAMN04488034_102570"/>
<evidence type="ECO:0008006" key="3">
    <source>
        <dbReference type="Google" id="ProtNLM"/>
    </source>
</evidence>
<reference evidence="1 2" key="1">
    <citation type="submission" date="2016-10" db="EMBL/GenBank/DDBJ databases">
        <authorList>
            <person name="de Groot N.N."/>
        </authorList>
    </citation>
    <scope>NUCLEOTIDE SEQUENCE [LARGE SCALE GENOMIC DNA]</scope>
    <source>
        <strain evidence="1 2">DSM 23553</strain>
    </source>
</reference>
<accession>A0A1H5M757</accession>
<proteinExistence type="predicted"/>
<keyword evidence="2" id="KW-1185">Reference proteome</keyword>
<evidence type="ECO:0000313" key="2">
    <source>
        <dbReference type="Proteomes" id="UP000199448"/>
    </source>
</evidence>
<dbReference type="EMBL" id="FNUG01000002">
    <property type="protein sequence ID" value="SEE84607.1"/>
    <property type="molecule type" value="Genomic_DNA"/>
</dbReference>
<gene>
    <name evidence="1" type="ORF">SAMN04488034_102570</name>
</gene>
<name>A0A1H5M757_9FLAO</name>
<dbReference type="OrthoDB" id="667380at2"/>
<organism evidence="1 2">
    <name type="scientific">Salinimicrobium catena</name>
    <dbReference type="NCBI Taxonomy" id="390640"/>
    <lineage>
        <taxon>Bacteria</taxon>
        <taxon>Pseudomonadati</taxon>
        <taxon>Bacteroidota</taxon>
        <taxon>Flavobacteriia</taxon>
        <taxon>Flavobacteriales</taxon>
        <taxon>Flavobacteriaceae</taxon>
        <taxon>Salinimicrobium</taxon>
    </lineage>
</organism>
<dbReference type="Proteomes" id="UP000199448">
    <property type="component" value="Unassembled WGS sequence"/>
</dbReference>
<evidence type="ECO:0000313" key="1">
    <source>
        <dbReference type="EMBL" id="SEE84607.1"/>
    </source>
</evidence>